<dbReference type="EMBL" id="JBHRYJ010000006">
    <property type="protein sequence ID" value="MFC3677935.1"/>
    <property type="molecule type" value="Genomic_DNA"/>
</dbReference>
<dbReference type="Proteomes" id="UP001595711">
    <property type="component" value="Unassembled WGS sequence"/>
</dbReference>
<dbReference type="Pfam" id="PF07883">
    <property type="entry name" value="Cupin_2"/>
    <property type="match status" value="1"/>
</dbReference>
<evidence type="ECO:0000313" key="2">
    <source>
        <dbReference type="EMBL" id="MFC3677935.1"/>
    </source>
</evidence>
<dbReference type="Gene3D" id="2.60.120.10">
    <property type="entry name" value="Jelly Rolls"/>
    <property type="match status" value="1"/>
</dbReference>
<dbReference type="InterPro" id="IPR014710">
    <property type="entry name" value="RmlC-like_jellyroll"/>
</dbReference>
<dbReference type="SUPFAM" id="SSF51182">
    <property type="entry name" value="RmlC-like cupins"/>
    <property type="match status" value="1"/>
</dbReference>
<dbReference type="PANTHER" id="PTHR36156">
    <property type="entry name" value="SLR2101 PROTEIN"/>
    <property type="match status" value="1"/>
</dbReference>
<gene>
    <name evidence="2" type="ORF">ACFOOQ_20450</name>
</gene>
<proteinExistence type="predicted"/>
<dbReference type="CDD" id="cd02231">
    <property type="entry name" value="cupin_BLL6423-like"/>
    <property type="match status" value="1"/>
</dbReference>
<protein>
    <submittedName>
        <fullName evidence="2">Cupin domain-containing protein</fullName>
    </submittedName>
</protein>
<dbReference type="RefSeq" id="WP_379729554.1">
    <property type="nucleotide sequence ID" value="NZ_JBHRYJ010000006.1"/>
</dbReference>
<evidence type="ECO:0000259" key="1">
    <source>
        <dbReference type="Pfam" id="PF07883"/>
    </source>
</evidence>
<organism evidence="2 3">
    <name type="scientific">Ferrovibrio xuzhouensis</name>
    <dbReference type="NCBI Taxonomy" id="1576914"/>
    <lineage>
        <taxon>Bacteria</taxon>
        <taxon>Pseudomonadati</taxon>
        <taxon>Pseudomonadota</taxon>
        <taxon>Alphaproteobacteria</taxon>
        <taxon>Rhodospirillales</taxon>
        <taxon>Rhodospirillaceae</taxon>
        <taxon>Ferrovibrio</taxon>
    </lineage>
</organism>
<dbReference type="PANTHER" id="PTHR36156:SF2">
    <property type="entry name" value="CUPIN TYPE-2 DOMAIN-CONTAINING PROTEIN"/>
    <property type="match status" value="1"/>
</dbReference>
<name>A0ABV7VL24_9PROT</name>
<reference evidence="3" key="1">
    <citation type="journal article" date="2019" name="Int. J. Syst. Evol. Microbiol.">
        <title>The Global Catalogue of Microorganisms (GCM) 10K type strain sequencing project: providing services to taxonomists for standard genome sequencing and annotation.</title>
        <authorList>
            <consortium name="The Broad Institute Genomics Platform"/>
            <consortium name="The Broad Institute Genome Sequencing Center for Infectious Disease"/>
            <person name="Wu L."/>
            <person name="Ma J."/>
        </authorList>
    </citation>
    <scope>NUCLEOTIDE SEQUENCE [LARGE SCALE GENOMIC DNA]</scope>
    <source>
        <strain evidence="3">KCTC 42182</strain>
    </source>
</reference>
<comment type="caution">
    <text evidence="2">The sequence shown here is derived from an EMBL/GenBank/DDBJ whole genome shotgun (WGS) entry which is preliminary data.</text>
</comment>
<accession>A0ABV7VL24</accession>
<dbReference type="InterPro" id="IPR013096">
    <property type="entry name" value="Cupin_2"/>
</dbReference>
<keyword evidence="3" id="KW-1185">Reference proteome</keyword>
<feature type="domain" description="Cupin type-2" evidence="1">
    <location>
        <begin position="108"/>
        <end position="172"/>
    </location>
</feature>
<sequence>MNKSPRRIVTGHDAAGKSVVAIDTVLAPKVSNPERGVDFYEIWNTTGSPAPVGNEADPTDRPLTIPPPKHGSIIRYVDFLPESAATKTMDAEAARAAFATVGTAHASTWKPGQHPMMHRTETVDYGIVVEGEITLILDDTETRLTAGDIVVQRGTDHAWANRSDKPARMAFILLDGAFSPELRKLLEKG</sequence>
<dbReference type="InterPro" id="IPR011051">
    <property type="entry name" value="RmlC_Cupin_sf"/>
</dbReference>
<dbReference type="InterPro" id="IPR047142">
    <property type="entry name" value="OryJ/VirC-like"/>
</dbReference>
<evidence type="ECO:0000313" key="3">
    <source>
        <dbReference type="Proteomes" id="UP001595711"/>
    </source>
</evidence>